<dbReference type="InterPro" id="IPR009912">
    <property type="entry name" value="DUF1451"/>
</dbReference>
<dbReference type="EMBL" id="CP035042">
    <property type="protein sequence ID" value="QHC50541.1"/>
    <property type="molecule type" value="Genomic_DNA"/>
</dbReference>
<accession>A0A6I6SMT4</accession>
<reference evidence="1 2" key="1">
    <citation type="submission" date="2019-01" db="EMBL/GenBank/DDBJ databases">
        <title>Complete genome of a denitifying bacterium Halomons sp. BC-M4-5.</title>
        <authorList>
            <person name="Wang L."/>
            <person name="Shao Z."/>
        </authorList>
    </citation>
    <scope>NUCLEOTIDE SEQUENCE [LARGE SCALE GENOMIC DNA]</scope>
    <source>
        <strain evidence="1 2">BC-M4-5</strain>
    </source>
</reference>
<evidence type="ECO:0008006" key="3">
    <source>
        <dbReference type="Google" id="ProtNLM"/>
    </source>
</evidence>
<dbReference type="Proteomes" id="UP000464013">
    <property type="component" value="Chromosome"/>
</dbReference>
<organism evidence="1 2">
    <name type="scientific">Billgrantia tianxiuensis</name>
    <dbReference type="NCBI Taxonomy" id="2497861"/>
    <lineage>
        <taxon>Bacteria</taxon>
        <taxon>Pseudomonadati</taxon>
        <taxon>Pseudomonadota</taxon>
        <taxon>Gammaproteobacteria</taxon>
        <taxon>Oceanospirillales</taxon>
        <taxon>Halomonadaceae</taxon>
        <taxon>Billgrantia</taxon>
    </lineage>
</organism>
<dbReference type="KEGG" id="htx:EKK97_14355"/>
<name>A0A6I6SMT4_9GAMM</name>
<keyword evidence="2" id="KW-1185">Reference proteome</keyword>
<dbReference type="AlphaFoldDB" id="A0A6I6SMT4"/>
<evidence type="ECO:0000313" key="2">
    <source>
        <dbReference type="Proteomes" id="UP000464013"/>
    </source>
</evidence>
<proteinExistence type="predicted"/>
<protein>
    <recommendedName>
        <fullName evidence="3">Zinc-ribbon containing domain-containing protein</fullName>
    </recommendedName>
</protein>
<dbReference type="OrthoDB" id="3174978at2"/>
<evidence type="ECO:0000313" key="1">
    <source>
        <dbReference type="EMBL" id="QHC50541.1"/>
    </source>
</evidence>
<gene>
    <name evidence="1" type="ORF">EKK97_14355</name>
</gene>
<dbReference type="RefSeq" id="WP_159552898.1">
    <property type="nucleotide sequence ID" value="NZ_CP035042.1"/>
</dbReference>
<dbReference type="Pfam" id="PF07295">
    <property type="entry name" value="DUF1451"/>
    <property type="match status" value="1"/>
</dbReference>
<sequence length="171" mass="19771">MSERPDSHREHRLREGYERMLARLREGADDLTWENLQRELDEAVEFEAELEDFTKDELALLRAWVERDLMDMRRYLRAGGRGVAAWLGIDLDQLSRKVVDSLFSIADRSIVENAQLNEDLEAARADYCEGEVAAPGRMACVHCDAVVDLEGVTRIEPCHQCGHRYFYRISQ</sequence>